<dbReference type="EMBL" id="KT343769">
    <property type="protein sequence ID" value="ALS87612.1"/>
    <property type="molecule type" value="Genomic_DNA"/>
</dbReference>
<dbReference type="EMBL" id="MK097134">
    <property type="protein sequence ID" value="QBH70101.1"/>
    <property type="molecule type" value="Genomic_DNA"/>
</dbReference>
<feature type="compositionally biased region" description="Polar residues" evidence="1">
    <location>
        <begin position="1"/>
        <end position="19"/>
    </location>
</feature>
<reference evidence="3" key="2">
    <citation type="submission" date="2018-10" db="EMBL/GenBank/DDBJ databases">
        <title>The mating type loci of Ustilago esculenta is essential for mating and development.</title>
        <authorList>
            <person name="Zhang Y."/>
            <person name="Yin Y."/>
            <person name="Hu P."/>
            <person name="Yu J."/>
            <person name="Xia W."/>
            <person name="Ge Q."/>
            <person name="Cao Q."/>
            <person name="Cui H."/>
            <person name="Yu X."/>
            <person name="Ye Z."/>
        </authorList>
    </citation>
    <scope>NUCLEOTIDE SEQUENCE</scope>
</reference>
<evidence type="ECO:0000313" key="3">
    <source>
        <dbReference type="EMBL" id="QBH70101.1"/>
    </source>
</evidence>
<gene>
    <name evidence="2" type="primary">Mfa3.2</name>
    <name evidence="3" type="synonym">mfa3.2</name>
</gene>
<feature type="region of interest" description="Disordered" evidence="1">
    <location>
        <begin position="1"/>
        <end position="39"/>
    </location>
</feature>
<sequence>MFSIFTQHAQTSVSETQPSPADEGRGGGAPLGYSTCVIA</sequence>
<accession>A0A0U2ZQQ2</accession>
<dbReference type="AlphaFoldDB" id="A0A0U2ZQQ2"/>
<protein>
    <submittedName>
        <fullName evidence="2">Mating fator 3.2</fullName>
    </submittedName>
</protein>
<name>A0A0U2ZQQ2_9BASI</name>
<evidence type="ECO:0000313" key="2">
    <source>
        <dbReference type="EMBL" id="ALS87612.1"/>
    </source>
</evidence>
<dbReference type="Pfam" id="PF17445">
    <property type="entry name" value="Mfa1"/>
    <property type="match status" value="1"/>
</dbReference>
<reference evidence="2" key="1">
    <citation type="submission" date="2015-07" db="EMBL/GenBank/DDBJ databases">
        <authorList>
            <person name="Cajimat M.N.B."/>
            <person name="Milazzo M.L."/>
            <person name="Fulhorst C.F."/>
        </authorList>
    </citation>
    <scope>NUCLEOTIDE SEQUENCE</scope>
</reference>
<dbReference type="InterPro" id="IPR035382">
    <property type="entry name" value="MFA1"/>
</dbReference>
<organism evidence="2">
    <name type="scientific">Ustilago esculenta</name>
    <dbReference type="NCBI Taxonomy" id="185366"/>
    <lineage>
        <taxon>Eukaryota</taxon>
        <taxon>Fungi</taxon>
        <taxon>Dikarya</taxon>
        <taxon>Basidiomycota</taxon>
        <taxon>Ustilaginomycotina</taxon>
        <taxon>Ustilaginomycetes</taxon>
        <taxon>Ustilaginales</taxon>
        <taxon>Ustilaginaceae</taxon>
        <taxon>Ustilago</taxon>
    </lineage>
</organism>
<proteinExistence type="predicted"/>
<evidence type="ECO:0000256" key="1">
    <source>
        <dbReference type="SAM" id="MobiDB-lite"/>
    </source>
</evidence>